<evidence type="ECO:0000313" key="3">
    <source>
        <dbReference type="Proteomes" id="UP001497482"/>
    </source>
</evidence>
<proteinExistence type="predicted"/>
<dbReference type="EMBL" id="OZ035828">
    <property type="protein sequence ID" value="CAL1608787.1"/>
    <property type="molecule type" value="Genomic_DNA"/>
</dbReference>
<dbReference type="AlphaFoldDB" id="A0AAV2M608"/>
<accession>A0AAV2M608</accession>
<dbReference type="Proteomes" id="UP001497482">
    <property type="component" value="Chromosome 6"/>
</dbReference>
<name>A0AAV2M608_KNICA</name>
<sequence length="89" mass="10033">MDGWGLPVHIKSWSSLGRDNRLNNTPPEDTDISSISKHAESQTDRNLLERCHPTSVQYNPYMTSCSLRDRQTYIHLASGSGQSYRKPAA</sequence>
<reference evidence="2 3" key="1">
    <citation type="submission" date="2024-04" db="EMBL/GenBank/DDBJ databases">
        <authorList>
            <person name="Waldvogel A.-M."/>
            <person name="Schoenle A."/>
        </authorList>
    </citation>
    <scope>NUCLEOTIDE SEQUENCE [LARGE SCALE GENOMIC DNA]</scope>
</reference>
<keyword evidence="3" id="KW-1185">Reference proteome</keyword>
<feature type="compositionally biased region" description="Polar residues" evidence="1">
    <location>
        <begin position="15"/>
        <end position="36"/>
    </location>
</feature>
<feature type="region of interest" description="Disordered" evidence="1">
    <location>
        <begin position="15"/>
        <end position="47"/>
    </location>
</feature>
<protein>
    <submittedName>
        <fullName evidence="2">Uncharacterized protein</fullName>
    </submittedName>
</protein>
<evidence type="ECO:0000313" key="2">
    <source>
        <dbReference type="EMBL" id="CAL1608787.1"/>
    </source>
</evidence>
<evidence type="ECO:0000256" key="1">
    <source>
        <dbReference type="SAM" id="MobiDB-lite"/>
    </source>
</evidence>
<organism evidence="2 3">
    <name type="scientific">Knipowitschia caucasica</name>
    <name type="common">Caucasian dwarf goby</name>
    <name type="synonym">Pomatoschistus caucasicus</name>
    <dbReference type="NCBI Taxonomy" id="637954"/>
    <lineage>
        <taxon>Eukaryota</taxon>
        <taxon>Metazoa</taxon>
        <taxon>Chordata</taxon>
        <taxon>Craniata</taxon>
        <taxon>Vertebrata</taxon>
        <taxon>Euteleostomi</taxon>
        <taxon>Actinopterygii</taxon>
        <taxon>Neopterygii</taxon>
        <taxon>Teleostei</taxon>
        <taxon>Neoteleostei</taxon>
        <taxon>Acanthomorphata</taxon>
        <taxon>Gobiaria</taxon>
        <taxon>Gobiiformes</taxon>
        <taxon>Gobioidei</taxon>
        <taxon>Gobiidae</taxon>
        <taxon>Gobiinae</taxon>
        <taxon>Knipowitschia</taxon>
    </lineage>
</organism>
<gene>
    <name evidence="2" type="ORF">KC01_LOCUS35650</name>
</gene>
<feature type="compositionally biased region" description="Basic and acidic residues" evidence="1">
    <location>
        <begin position="37"/>
        <end position="47"/>
    </location>
</feature>